<dbReference type="InterPro" id="IPR014710">
    <property type="entry name" value="RmlC-like_jellyroll"/>
</dbReference>
<evidence type="ECO:0000313" key="2">
    <source>
        <dbReference type="EMBL" id="MVM35832.1"/>
    </source>
</evidence>
<evidence type="ECO:0000313" key="3">
    <source>
        <dbReference type="Proteomes" id="UP000436006"/>
    </source>
</evidence>
<dbReference type="Proteomes" id="UP000436006">
    <property type="component" value="Unassembled WGS sequence"/>
</dbReference>
<dbReference type="AlphaFoldDB" id="A0A7K1SPU3"/>
<comment type="caution">
    <text evidence="2">The sequence shown here is derived from an EMBL/GenBank/DDBJ whole genome shotgun (WGS) entry which is preliminary data.</text>
</comment>
<gene>
    <name evidence="2" type="ORF">GO755_37800</name>
</gene>
<reference evidence="2 3" key="1">
    <citation type="submission" date="2019-12" db="EMBL/GenBank/DDBJ databases">
        <title>Spirosoma sp. HMF4905 genome sequencing and assembly.</title>
        <authorList>
            <person name="Kang H."/>
            <person name="Cha I."/>
            <person name="Kim H."/>
            <person name="Joh K."/>
        </authorList>
    </citation>
    <scope>NUCLEOTIDE SEQUENCE [LARGE SCALE GENOMIC DNA]</scope>
    <source>
        <strain evidence="2 3">HMF4905</strain>
    </source>
</reference>
<dbReference type="RefSeq" id="WP_157590633.1">
    <property type="nucleotide sequence ID" value="NZ_WPIN01000027.1"/>
</dbReference>
<dbReference type="EMBL" id="WPIN01000027">
    <property type="protein sequence ID" value="MVM35832.1"/>
    <property type="molecule type" value="Genomic_DNA"/>
</dbReference>
<keyword evidence="3" id="KW-1185">Reference proteome</keyword>
<protein>
    <submittedName>
        <fullName evidence="2">Cupin domain-containing protein</fullName>
    </submittedName>
</protein>
<dbReference type="Gene3D" id="2.60.120.10">
    <property type="entry name" value="Jelly Rolls"/>
    <property type="match status" value="1"/>
</dbReference>
<dbReference type="SUPFAM" id="SSF51182">
    <property type="entry name" value="RmlC-like cupins"/>
    <property type="match status" value="1"/>
</dbReference>
<dbReference type="InterPro" id="IPR013096">
    <property type="entry name" value="Cupin_2"/>
</dbReference>
<dbReference type="Pfam" id="PF07883">
    <property type="entry name" value="Cupin_2"/>
    <property type="match status" value="1"/>
</dbReference>
<name>A0A7K1SPU3_9BACT</name>
<evidence type="ECO:0000259" key="1">
    <source>
        <dbReference type="Pfam" id="PF07883"/>
    </source>
</evidence>
<accession>A0A7K1SPU3</accession>
<proteinExistence type="predicted"/>
<dbReference type="InterPro" id="IPR011051">
    <property type="entry name" value="RmlC_Cupin_sf"/>
</dbReference>
<feature type="domain" description="Cupin type-2" evidence="1">
    <location>
        <begin position="137"/>
        <end position="196"/>
    </location>
</feature>
<organism evidence="2 3">
    <name type="scientific">Spirosoma arboris</name>
    <dbReference type="NCBI Taxonomy" id="2682092"/>
    <lineage>
        <taxon>Bacteria</taxon>
        <taxon>Pseudomonadati</taxon>
        <taxon>Bacteroidota</taxon>
        <taxon>Cytophagia</taxon>
        <taxon>Cytophagales</taxon>
        <taxon>Cytophagaceae</taxon>
        <taxon>Spirosoma</taxon>
    </lineage>
</organism>
<sequence>MQFNEQEYIKSGRLEQYALGILSAAEAGEVKRLANKYPSIRAELDWAMKTLADSELAEPVIPRPGLKSQIMKALGVLDEAFAFDLNALPLINTSSDASQWERTVASIQPPANYKNLFGHVLRKDAKIEQILLWVRQSVRPEEHHDELESFLILEGRCECSIGGELVQLSAGDYMAVPIDLEHTVRVISDTPVKAIVQRIKIDA</sequence>